<dbReference type="Proteomes" id="UP000183287">
    <property type="component" value="Unassembled WGS sequence"/>
</dbReference>
<dbReference type="EMBL" id="FOUB01000001">
    <property type="protein sequence ID" value="SFL59796.1"/>
    <property type="molecule type" value="Genomic_DNA"/>
</dbReference>
<keyword evidence="4" id="KW-1185">Reference proteome</keyword>
<keyword evidence="2" id="KW-0472">Membrane</keyword>
<dbReference type="STRING" id="44574.AAW31_09490"/>
<organism evidence="3 4">
    <name type="scientific">Nitrosomonas communis</name>
    <dbReference type="NCBI Taxonomy" id="44574"/>
    <lineage>
        <taxon>Bacteria</taxon>
        <taxon>Pseudomonadati</taxon>
        <taxon>Pseudomonadota</taxon>
        <taxon>Betaproteobacteria</taxon>
        <taxon>Nitrosomonadales</taxon>
        <taxon>Nitrosomonadaceae</taxon>
        <taxon>Nitrosomonas</taxon>
    </lineage>
</organism>
<dbReference type="OrthoDB" id="9814012at2"/>
<feature type="transmembrane region" description="Helical" evidence="2">
    <location>
        <begin position="63"/>
        <end position="84"/>
    </location>
</feature>
<dbReference type="AlphaFoldDB" id="A0A1I4J1A4"/>
<protein>
    <submittedName>
        <fullName evidence="3">Uncharacterized protein</fullName>
    </submittedName>
</protein>
<name>A0A1I4J1A4_9PROT</name>
<feature type="transmembrane region" description="Helical" evidence="2">
    <location>
        <begin position="29"/>
        <end position="47"/>
    </location>
</feature>
<sequence>MEKHKSGLWQDSVSSKAEVDRTSPNRGHLLCFFFSVIILTGCGEFAIRDVDSLLFPGFYRSEVVGFLAGLGTTFAALPDLIGMLKRRSSKGMNPRMAAIMGTFQFYGFTTGC</sequence>
<reference evidence="4" key="1">
    <citation type="submission" date="2016-10" db="EMBL/GenBank/DDBJ databases">
        <authorList>
            <person name="Varghese N."/>
            <person name="Submissions S."/>
        </authorList>
    </citation>
    <scope>NUCLEOTIDE SEQUENCE [LARGE SCALE GENOMIC DNA]</scope>
    <source>
        <strain evidence="4">Nm44</strain>
    </source>
</reference>
<evidence type="ECO:0000313" key="3">
    <source>
        <dbReference type="EMBL" id="SFL59796.1"/>
    </source>
</evidence>
<dbReference type="RefSeq" id="WP_074902704.1">
    <property type="nucleotide sequence ID" value="NZ_FOUB01000001.1"/>
</dbReference>
<evidence type="ECO:0000313" key="4">
    <source>
        <dbReference type="Proteomes" id="UP000183287"/>
    </source>
</evidence>
<keyword evidence="2" id="KW-0812">Transmembrane</keyword>
<keyword evidence="2" id="KW-1133">Transmembrane helix</keyword>
<evidence type="ECO:0000256" key="2">
    <source>
        <dbReference type="SAM" id="Phobius"/>
    </source>
</evidence>
<proteinExistence type="predicted"/>
<accession>A0A1I4J1A4</accession>
<feature type="region of interest" description="Disordered" evidence="1">
    <location>
        <begin position="1"/>
        <end position="23"/>
    </location>
</feature>
<evidence type="ECO:0000256" key="1">
    <source>
        <dbReference type="SAM" id="MobiDB-lite"/>
    </source>
</evidence>
<gene>
    <name evidence="3" type="ORF">SAMN05421863_1001128</name>
</gene>